<dbReference type="EMBL" id="WKJH01000006">
    <property type="protein sequence ID" value="MRX64483.1"/>
    <property type="molecule type" value="Genomic_DNA"/>
</dbReference>
<dbReference type="InterPro" id="IPR000014">
    <property type="entry name" value="PAS"/>
</dbReference>
<evidence type="ECO:0000256" key="3">
    <source>
        <dbReference type="ARBA" id="ARBA00022553"/>
    </source>
</evidence>
<name>A0A6I2ML11_9FLAO</name>
<evidence type="ECO:0000259" key="8">
    <source>
        <dbReference type="PROSITE" id="PS50109"/>
    </source>
</evidence>
<keyword evidence="6" id="KW-0175">Coiled coil</keyword>
<dbReference type="InterPro" id="IPR003661">
    <property type="entry name" value="HisK_dim/P_dom"/>
</dbReference>
<organism evidence="9 10">
    <name type="scientific">Maribacter luteus</name>
    <dbReference type="NCBI Taxonomy" id="2594478"/>
    <lineage>
        <taxon>Bacteria</taxon>
        <taxon>Pseudomonadati</taxon>
        <taxon>Bacteroidota</taxon>
        <taxon>Flavobacteriia</taxon>
        <taxon>Flavobacteriales</taxon>
        <taxon>Flavobacteriaceae</taxon>
        <taxon>Maribacter</taxon>
    </lineage>
</organism>
<keyword evidence="3" id="KW-0597">Phosphoprotein</keyword>
<dbReference type="InterPro" id="IPR003594">
    <property type="entry name" value="HATPase_dom"/>
</dbReference>
<dbReference type="Gene3D" id="3.30.565.10">
    <property type="entry name" value="Histidine kinase-like ATPase, C-terminal domain"/>
    <property type="match status" value="1"/>
</dbReference>
<evidence type="ECO:0000256" key="6">
    <source>
        <dbReference type="SAM" id="Coils"/>
    </source>
</evidence>
<dbReference type="CDD" id="cd00082">
    <property type="entry name" value="HisKA"/>
    <property type="match status" value="1"/>
</dbReference>
<evidence type="ECO:0000256" key="2">
    <source>
        <dbReference type="ARBA" id="ARBA00012438"/>
    </source>
</evidence>
<dbReference type="OrthoDB" id="9124519at2"/>
<dbReference type="SMART" id="SM00388">
    <property type="entry name" value="HisKA"/>
    <property type="match status" value="1"/>
</dbReference>
<comment type="catalytic activity">
    <reaction evidence="1">
        <text>ATP + protein L-histidine = ADP + protein N-phospho-L-histidine.</text>
        <dbReference type="EC" id="2.7.13.3"/>
    </reaction>
</comment>
<dbReference type="AlphaFoldDB" id="A0A6I2ML11"/>
<dbReference type="PRINTS" id="PR00344">
    <property type="entry name" value="BCTRLSENSOR"/>
</dbReference>
<keyword evidence="7" id="KW-1133">Transmembrane helix</keyword>
<dbReference type="EC" id="2.7.13.3" evidence="2"/>
<evidence type="ECO:0000256" key="1">
    <source>
        <dbReference type="ARBA" id="ARBA00000085"/>
    </source>
</evidence>
<evidence type="ECO:0000256" key="5">
    <source>
        <dbReference type="ARBA" id="ARBA00022777"/>
    </source>
</evidence>
<dbReference type="Pfam" id="PF08447">
    <property type="entry name" value="PAS_3"/>
    <property type="match status" value="1"/>
</dbReference>
<evidence type="ECO:0000256" key="4">
    <source>
        <dbReference type="ARBA" id="ARBA00022679"/>
    </source>
</evidence>
<dbReference type="SUPFAM" id="SSF47384">
    <property type="entry name" value="Homodimeric domain of signal transducing histidine kinase"/>
    <property type="match status" value="1"/>
</dbReference>
<dbReference type="Gene3D" id="3.30.450.20">
    <property type="entry name" value="PAS domain"/>
    <property type="match status" value="3"/>
</dbReference>
<dbReference type="InterPro" id="IPR004358">
    <property type="entry name" value="Sig_transdc_His_kin-like_C"/>
</dbReference>
<keyword evidence="10" id="KW-1185">Reference proteome</keyword>
<dbReference type="GO" id="GO:0000155">
    <property type="term" value="F:phosphorelay sensor kinase activity"/>
    <property type="evidence" value="ECO:0007669"/>
    <property type="project" value="InterPro"/>
</dbReference>
<keyword evidence="5" id="KW-0418">Kinase</keyword>
<keyword evidence="7" id="KW-0472">Membrane</keyword>
<dbReference type="SMART" id="SM00387">
    <property type="entry name" value="HATPase_c"/>
    <property type="match status" value="1"/>
</dbReference>
<feature type="transmembrane region" description="Helical" evidence="7">
    <location>
        <begin position="6"/>
        <end position="27"/>
    </location>
</feature>
<gene>
    <name evidence="9" type="ORF">GJ691_09900</name>
</gene>
<keyword evidence="4" id="KW-0808">Transferase</keyword>
<dbReference type="InterPro" id="IPR005467">
    <property type="entry name" value="His_kinase_dom"/>
</dbReference>
<dbReference type="Pfam" id="PF00512">
    <property type="entry name" value="HisKA"/>
    <property type="match status" value="1"/>
</dbReference>
<dbReference type="SUPFAM" id="SSF55874">
    <property type="entry name" value="ATPase domain of HSP90 chaperone/DNA topoisomerase II/histidine kinase"/>
    <property type="match status" value="1"/>
</dbReference>
<dbReference type="Gene3D" id="1.10.287.130">
    <property type="match status" value="1"/>
</dbReference>
<dbReference type="RefSeq" id="WP_154366398.1">
    <property type="nucleotide sequence ID" value="NZ_WKJH01000006.1"/>
</dbReference>
<proteinExistence type="predicted"/>
<comment type="caution">
    <text evidence="9">The sequence shown here is derived from an EMBL/GenBank/DDBJ whole genome shotgun (WGS) entry which is preliminary data.</text>
</comment>
<feature type="coiled-coil region" evidence="6">
    <location>
        <begin position="602"/>
        <end position="629"/>
    </location>
</feature>
<dbReference type="PANTHER" id="PTHR43304">
    <property type="entry name" value="PHYTOCHROME-LIKE PROTEIN CPH1"/>
    <property type="match status" value="1"/>
</dbReference>
<protein>
    <recommendedName>
        <fullName evidence="2">histidine kinase</fullName>
        <ecNumber evidence="2">2.7.13.3</ecNumber>
    </recommendedName>
</protein>
<dbReference type="InterPro" id="IPR036097">
    <property type="entry name" value="HisK_dim/P_sf"/>
</dbReference>
<dbReference type="SUPFAM" id="SSF55785">
    <property type="entry name" value="PYP-like sensor domain (PAS domain)"/>
    <property type="match status" value="2"/>
</dbReference>
<dbReference type="InterPro" id="IPR035965">
    <property type="entry name" value="PAS-like_dom_sf"/>
</dbReference>
<sequence>MGKSSKVFIALLIFSVAILTFIGSTTYRQIIQLGESSEMVARTLDLENEINTLFSQYTAMQSMAYETNLRKTPLAEGYLDNQKDSIANTFERLTELTSASPINQQNLQKVKVIQTELYDLLPKITYSPDNLSIESSLVNDFSKRMKELRKVKMMMLNEEELLLKKHKETYESNAFLTPLMSLLLGIFALCIFLIAFWRLNNERKETQRTQNFLESILETSKNVISYFEPVRDQSGKIIDFNMAYHHKNIKDVLEKSTRPRDTELLSKAFPQHFENGVFEHFVTCIEKDENQNFEKQYDFGDKRFWYDTTTTKLNKGILITSRDTTAEKIALDNLSISKKLLEKRNLELMENRAFLGNILKSISNVVMHLKSVRDDKGAIIDFELLFVNDAINNVTGDIPVEIKHKKASEIFPTIFKNKVFENLVACIEKGEQVDYETHFEKDGTTKWFQATARKLNDGVTVTTRDITEEKSKSERLQFLNDQLSVQNSIFKDAEGVADIGSYVWYLDTGEALISDNFYRILGHEPDSFKVTFKGYRDFVHPDDLEAYDRLGSETTEKGSSNVHSYRIIAKDGKVKHLSLNGRSTQRMGRPVSLGVVQDVTQNILAEQELRNKNEALERSNAELQSFNRVASHDLQEPMRKIQLFVSRISEAEQDRLSEKGKIYFEKVSKAANRMQTLIKYLLAYSRLNKTKDEFKKVSLNDIANEVLADLEERINETGVQINVNQLPRINAIPFQMDQLLNNLISNAIKYRSTSEPAKILIDCKKIPRNKIREDFDKKSKNYYKLSVTDNGIGFDNAHAEKIFGLFERLHQRDEYSGTGIGLAICKKIAENHDGYIGATSELGKGTTFRVYLPA</sequence>
<dbReference type="PROSITE" id="PS50109">
    <property type="entry name" value="HIS_KIN"/>
    <property type="match status" value="1"/>
</dbReference>
<dbReference type="InterPro" id="IPR052162">
    <property type="entry name" value="Sensor_kinase/Photoreceptor"/>
</dbReference>
<dbReference type="Proteomes" id="UP000443153">
    <property type="component" value="Unassembled WGS sequence"/>
</dbReference>
<dbReference type="InterPro" id="IPR036890">
    <property type="entry name" value="HATPase_C_sf"/>
</dbReference>
<dbReference type="CDD" id="cd00130">
    <property type="entry name" value="PAS"/>
    <property type="match status" value="1"/>
</dbReference>
<reference evidence="9 10" key="1">
    <citation type="submission" date="2019-11" db="EMBL/GenBank/DDBJ databases">
        <title>Maribacter lutea sp. nov., a marine bacterium isolated from intertidal sand.</title>
        <authorList>
            <person name="Liu A."/>
        </authorList>
    </citation>
    <scope>NUCLEOTIDE SEQUENCE [LARGE SCALE GENOMIC DNA]</scope>
    <source>
        <strain evidence="9 10">RZ05</strain>
    </source>
</reference>
<feature type="domain" description="Histidine kinase" evidence="8">
    <location>
        <begin position="629"/>
        <end position="854"/>
    </location>
</feature>
<dbReference type="Pfam" id="PF02518">
    <property type="entry name" value="HATPase_c"/>
    <property type="match status" value="1"/>
</dbReference>
<feature type="transmembrane region" description="Helical" evidence="7">
    <location>
        <begin position="174"/>
        <end position="197"/>
    </location>
</feature>
<evidence type="ECO:0000256" key="7">
    <source>
        <dbReference type="SAM" id="Phobius"/>
    </source>
</evidence>
<dbReference type="PANTHER" id="PTHR43304:SF1">
    <property type="entry name" value="PAC DOMAIN-CONTAINING PROTEIN"/>
    <property type="match status" value="1"/>
</dbReference>
<dbReference type="FunFam" id="3.30.565.10:FF:000006">
    <property type="entry name" value="Sensor histidine kinase WalK"/>
    <property type="match status" value="1"/>
</dbReference>
<evidence type="ECO:0000313" key="10">
    <source>
        <dbReference type="Proteomes" id="UP000443153"/>
    </source>
</evidence>
<keyword evidence="7" id="KW-0812">Transmembrane</keyword>
<dbReference type="InterPro" id="IPR013655">
    <property type="entry name" value="PAS_fold_3"/>
</dbReference>
<dbReference type="NCBIfam" id="TIGR00229">
    <property type="entry name" value="sensory_box"/>
    <property type="match status" value="2"/>
</dbReference>
<accession>A0A6I2ML11</accession>
<evidence type="ECO:0000313" key="9">
    <source>
        <dbReference type="EMBL" id="MRX64483.1"/>
    </source>
</evidence>